<name>A0A9W7YCG9_9FUNG</name>
<feature type="region of interest" description="Disordered" evidence="1">
    <location>
        <begin position="93"/>
        <end position="126"/>
    </location>
</feature>
<feature type="compositionally biased region" description="Gly residues" evidence="1">
    <location>
        <begin position="242"/>
        <end position="263"/>
    </location>
</feature>
<comment type="caution">
    <text evidence="2">The sequence shown here is derived from an EMBL/GenBank/DDBJ whole genome shotgun (WGS) entry which is preliminary data.</text>
</comment>
<dbReference type="EMBL" id="JANBOI010000866">
    <property type="protein sequence ID" value="KAJ1728228.1"/>
    <property type="molecule type" value="Genomic_DNA"/>
</dbReference>
<feature type="region of interest" description="Disordered" evidence="1">
    <location>
        <begin position="342"/>
        <end position="392"/>
    </location>
</feature>
<protein>
    <submittedName>
        <fullName evidence="2">Uncharacterized protein</fullName>
    </submittedName>
</protein>
<dbReference type="AlphaFoldDB" id="A0A9W7YCG9"/>
<evidence type="ECO:0000313" key="3">
    <source>
        <dbReference type="Proteomes" id="UP001143981"/>
    </source>
</evidence>
<sequence length="455" mass="47595">MRTSAAAPPANGKVSIAQLVDDGFLLPGNVIVCNNWPFTAVVTPTGTFEARWQPFPNDLVADVGTEYMQAEFVTPSAWATAVCRVMRAQTRAQKAGHAPAQDPPLSPSFVGTGGGRGGSRGKPASASAAGEIRVAVNGWTACRVLVQKGDPNRQLAHQLCSEADQAAGADDAAIEVTLDALRREFVAHNSRRGRAAGRRAAETPKATPQQRREARKSLAALSAGSEDGSGQQMMAVDDAHEGGTGTGTGDTGAGGGGGSGGAGSDSEPEQPLAVDARRTSAEIREITGAVDGLAKRVESDLALGCVKQRRAAAAAADAISAAASALTLSSFFQVAQQTGDAAGSQAQGGARKLVHSRKRKSIPDLSRHTKLSRVPTEDSDGSVSPNRSSMLRLDPQTRDQLTRFRGSAAALKRAQPELKALRYQRKQQLKRRIADALDLWPPAFVAPGRPCRRGF</sequence>
<feature type="region of interest" description="Disordered" evidence="1">
    <location>
        <begin position="189"/>
        <end position="278"/>
    </location>
</feature>
<evidence type="ECO:0000313" key="2">
    <source>
        <dbReference type="EMBL" id="KAJ1728228.1"/>
    </source>
</evidence>
<feature type="compositionally biased region" description="Gly residues" evidence="1">
    <location>
        <begin position="111"/>
        <end position="120"/>
    </location>
</feature>
<evidence type="ECO:0000256" key="1">
    <source>
        <dbReference type="SAM" id="MobiDB-lite"/>
    </source>
</evidence>
<proteinExistence type="predicted"/>
<reference evidence="2" key="1">
    <citation type="submission" date="2022-07" db="EMBL/GenBank/DDBJ databases">
        <title>Phylogenomic reconstructions and comparative analyses of Kickxellomycotina fungi.</title>
        <authorList>
            <person name="Reynolds N.K."/>
            <person name="Stajich J.E."/>
            <person name="Barry K."/>
            <person name="Grigoriev I.V."/>
            <person name="Crous P."/>
            <person name="Smith M.E."/>
        </authorList>
    </citation>
    <scope>NUCLEOTIDE SEQUENCE</scope>
    <source>
        <strain evidence="2">BCRC 34381</strain>
    </source>
</reference>
<dbReference type="Proteomes" id="UP001143981">
    <property type="component" value="Unassembled WGS sequence"/>
</dbReference>
<keyword evidence="3" id="KW-1185">Reference proteome</keyword>
<accession>A0A9W7YCG9</accession>
<dbReference type="OrthoDB" id="787137at2759"/>
<gene>
    <name evidence="2" type="ORF">LPJ61_004146</name>
</gene>
<organism evidence="2 3">
    <name type="scientific">Coemansia biformis</name>
    <dbReference type="NCBI Taxonomy" id="1286918"/>
    <lineage>
        <taxon>Eukaryota</taxon>
        <taxon>Fungi</taxon>
        <taxon>Fungi incertae sedis</taxon>
        <taxon>Zoopagomycota</taxon>
        <taxon>Kickxellomycotina</taxon>
        <taxon>Kickxellomycetes</taxon>
        <taxon>Kickxellales</taxon>
        <taxon>Kickxellaceae</taxon>
        <taxon>Coemansia</taxon>
    </lineage>
</organism>